<organism evidence="4 5">
    <name type="scientific">Aspergillus saccharolyticus JOP 1030-1</name>
    <dbReference type="NCBI Taxonomy" id="1450539"/>
    <lineage>
        <taxon>Eukaryota</taxon>
        <taxon>Fungi</taxon>
        <taxon>Dikarya</taxon>
        <taxon>Ascomycota</taxon>
        <taxon>Pezizomycotina</taxon>
        <taxon>Eurotiomycetes</taxon>
        <taxon>Eurotiomycetidae</taxon>
        <taxon>Eurotiales</taxon>
        <taxon>Aspergillaceae</taxon>
        <taxon>Aspergillus</taxon>
        <taxon>Aspergillus subgen. Circumdati</taxon>
    </lineage>
</organism>
<gene>
    <name evidence="4" type="ORF">BP01DRAFT_358490</name>
</gene>
<evidence type="ECO:0000313" key="4">
    <source>
        <dbReference type="EMBL" id="PYH43519.1"/>
    </source>
</evidence>
<evidence type="ECO:0000313" key="5">
    <source>
        <dbReference type="Proteomes" id="UP000248349"/>
    </source>
</evidence>
<proteinExistence type="predicted"/>
<protein>
    <submittedName>
        <fullName evidence="4">Uncharacterized protein</fullName>
    </submittedName>
</protein>
<dbReference type="Proteomes" id="UP000248349">
    <property type="component" value="Unassembled WGS sequence"/>
</dbReference>
<reference evidence="4 5" key="1">
    <citation type="submission" date="2016-12" db="EMBL/GenBank/DDBJ databases">
        <title>The genomes of Aspergillus section Nigri reveals drivers in fungal speciation.</title>
        <authorList>
            <consortium name="DOE Joint Genome Institute"/>
            <person name="Vesth T.C."/>
            <person name="Nybo J."/>
            <person name="Theobald S."/>
            <person name="Brandl J."/>
            <person name="Frisvad J.C."/>
            <person name="Nielsen K.F."/>
            <person name="Lyhne E.K."/>
            <person name="Kogle M.E."/>
            <person name="Kuo A."/>
            <person name="Riley R."/>
            <person name="Clum A."/>
            <person name="Nolan M."/>
            <person name="Lipzen A."/>
            <person name="Salamov A."/>
            <person name="Henrissat B."/>
            <person name="Wiebenga A."/>
            <person name="De Vries R.P."/>
            <person name="Grigoriev I.V."/>
            <person name="Mortensen U.H."/>
            <person name="Andersen M.R."/>
            <person name="Baker S.E."/>
        </authorList>
    </citation>
    <scope>NUCLEOTIDE SEQUENCE [LARGE SCALE GENOMIC DNA]</scope>
    <source>
        <strain evidence="4 5">JOP 1030-1</strain>
    </source>
</reference>
<dbReference type="Pfam" id="PF00012">
    <property type="entry name" value="HSP70"/>
    <property type="match status" value="1"/>
</dbReference>
<feature type="chain" id="PRO_5016281761" evidence="3">
    <location>
        <begin position="20"/>
        <end position="496"/>
    </location>
</feature>
<keyword evidence="3" id="KW-0732">Signal</keyword>
<dbReference type="GO" id="GO:0140662">
    <property type="term" value="F:ATP-dependent protein folding chaperone"/>
    <property type="evidence" value="ECO:0007669"/>
    <property type="project" value="InterPro"/>
</dbReference>
<evidence type="ECO:0000256" key="1">
    <source>
        <dbReference type="ARBA" id="ARBA00022741"/>
    </source>
</evidence>
<name>A0A318Z8L8_9EURO</name>
<evidence type="ECO:0000256" key="3">
    <source>
        <dbReference type="SAM" id="SignalP"/>
    </source>
</evidence>
<keyword evidence="2" id="KW-0067">ATP-binding</keyword>
<dbReference type="GeneID" id="37076673"/>
<keyword evidence="5" id="KW-1185">Reference proteome</keyword>
<sequence length="496" mass="55397">MILWKVFLALLLWSVPTVATGRGETCDNDALLNEPIGIDLGHHLVSAAYAYSLDNLTFLGAVGHQGYQQQIMELAMDHFGQSGWMSSGKGSWSTSTPLALLGSAVGRLFEGFDAKYPISSHPYIAWTRDSLQSLRASVFRSYEKIPSPIRRHIKAFLESRGLLTQDFTETLTEVFTELQTTVWDEHGVNITWAIVAVPDFFNEALKHAVLQAGQQAGITILEAALPPRSFCTHYLNPAIDQEARILIIHQGQFHCGAQFYDGSPKRRRARRGLPGYRYMPLMPWASERIQRKLMDELVRDDDHLRALVDGGRERVLLRSTIQETRLALKGYDSTVELMCGLKVSLESQLGGGHRGEEDAAMLDELPLNLDSWWPHGNVPDLVLTRSQIAAVEDEYVESLAGTLQAYLQVTQAFSEPPQRNGTKSLERLDYVIVLTDHFDGELVHRAVQEAFGEGIQIIGSLQEIVMAAEGAARLAWKRRQNLLASRNIAGIEHDEL</sequence>
<dbReference type="AlphaFoldDB" id="A0A318Z8L8"/>
<accession>A0A318Z8L8</accession>
<dbReference type="SUPFAM" id="SSF53067">
    <property type="entry name" value="Actin-like ATPase domain"/>
    <property type="match status" value="1"/>
</dbReference>
<dbReference type="RefSeq" id="XP_025429501.1">
    <property type="nucleotide sequence ID" value="XM_025575445.1"/>
</dbReference>
<dbReference type="OrthoDB" id="4243133at2759"/>
<dbReference type="InterPro" id="IPR013126">
    <property type="entry name" value="Hsp_70_fam"/>
</dbReference>
<evidence type="ECO:0000256" key="2">
    <source>
        <dbReference type="ARBA" id="ARBA00022840"/>
    </source>
</evidence>
<dbReference type="Gene3D" id="3.30.420.40">
    <property type="match status" value="1"/>
</dbReference>
<dbReference type="GO" id="GO:0005524">
    <property type="term" value="F:ATP binding"/>
    <property type="evidence" value="ECO:0007669"/>
    <property type="project" value="UniProtKB-KW"/>
</dbReference>
<dbReference type="EMBL" id="KZ821243">
    <property type="protein sequence ID" value="PYH43519.1"/>
    <property type="molecule type" value="Genomic_DNA"/>
</dbReference>
<dbReference type="InterPro" id="IPR043129">
    <property type="entry name" value="ATPase_NBD"/>
</dbReference>
<feature type="signal peptide" evidence="3">
    <location>
        <begin position="1"/>
        <end position="19"/>
    </location>
</feature>
<keyword evidence="1" id="KW-0547">Nucleotide-binding</keyword>